<feature type="region of interest" description="Disordered" evidence="3">
    <location>
        <begin position="354"/>
        <end position="379"/>
    </location>
</feature>
<dbReference type="InterPro" id="IPR002110">
    <property type="entry name" value="Ankyrin_rpt"/>
</dbReference>
<feature type="region of interest" description="Disordered" evidence="3">
    <location>
        <begin position="1555"/>
        <end position="1585"/>
    </location>
</feature>
<dbReference type="EnsemblMetazoa" id="GPPI046261-RA">
    <property type="protein sequence ID" value="GPPI046261-PA"/>
    <property type="gene ID" value="GPPI046261"/>
</dbReference>
<dbReference type="SUPFAM" id="SSF49265">
    <property type="entry name" value="Fibronectin type III"/>
    <property type="match status" value="1"/>
</dbReference>
<dbReference type="PANTHER" id="PTHR21437:SF1">
    <property type="entry name" value="WIDE AWAKE"/>
    <property type="match status" value="1"/>
</dbReference>
<evidence type="ECO:0000259" key="5">
    <source>
        <dbReference type="PROSITE" id="PS50853"/>
    </source>
</evidence>
<feature type="region of interest" description="Disordered" evidence="3">
    <location>
        <begin position="415"/>
        <end position="438"/>
    </location>
</feature>
<dbReference type="EMBL" id="JXJN01023809">
    <property type="status" value="NOT_ANNOTATED_CDS"/>
    <property type="molecule type" value="Genomic_DNA"/>
</dbReference>
<feature type="repeat" description="ANK" evidence="1">
    <location>
        <begin position="586"/>
        <end position="611"/>
    </location>
</feature>
<name>A0A1B0C0Y5_9MUSC</name>
<keyword evidence="7" id="KW-1185">Reference proteome</keyword>
<proteinExistence type="predicted"/>
<dbReference type="InterPro" id="IPR036116">
    <property type="entry name" value="FN3_sf"/>
</dbReference>
<reference evidence="7" key="1">
    <citation type="submission" date="2015-01" db="EMBL/GenBank/DDBJ databases">
        <authorList>
            <person name="Aksoy S."/>
            <person name="Warren W."/>
            <person name="Wilson R.K."/>
        </authorList>
    </citation>
    <scope>NUCLEOTIDE SEQUENCE [LARGE SCALE GENOMIC DNA]</scope>
    <source>
        <strain evidence="7">IAEA</strain>
    </source>
</reference>
<dbReference type="InterPro" id="IPR003961">
    <property type="entry name" value="FN3_dom"/>
</dbReference>
<feature type="coiled-coil region" evidence="2">
    <location>
        <begin position="1243"/>
        <end position="1270"/>
    </location>
</feature>
<dbReference type="SMART" id="SM00248">
    <property type="entry name" value="ANK"/>
    <property type="match status" value="2"/>
</dbReference>
<accession>A0A1B0C0Y5</accession>
<dbReference type="SMART" id="SM00060">
    <property type="entry name" value="FN3"/>
    <property type="match status" value="1"/>
</dbReference>
<dbReference type="Proteomes" id="UP000092460">
    <property type="component" value="Unassembled WGS sequence"/>
</dbReference>
<dbReference type="CDD" id="cd17117">
    <property type="entry name" value="RA_ANKFN1_like"/>
    <property type="match status" value="1"/>
</dbReference>
<dbReference type="GO" id="GO:0061172">
    <property type="term" value="P:regulation of establishment of bipolar cell polarity"/>
    <property type="evidence" value="ECO:0007669"/>
    <property type="project" value="TreeGrafter"/>
</dbReference>
<feature type="domain" description="Ras-associating" evidence="4">
    <location>
        <begin position="1601"/>
        <end position="1702"/>
    </location>
</feature>
<organism evidence="6 7">
    <name type="scientific">Glossina palpalis gambiensis</name>
    <dbReference type="NCBI Taxonomy" id="67801"/>
    <lineage>
        <taxon>Eukaryota</taxon>
        <taxon>Metazoa</taxon>
        <taxon>Ecdysozoa</taxon>
        <taxon>Arthropoda</taxon>
        <taxon>Hexapoda</taxon>
        <taxon>Insecta</taxon>
        <taxon>Pterygota</taxon>
        <taxon>Neoptera</taxon>
        <taxon>Endopterygota</taxon>
        <taxon>Diptera</taxon>
        <taxon>Brachycera</taxon>
        <taxon>Muscomorpha</taxon>
        <taxon>Hippoboscoidea</taxon>
        <taxon>Glossinidae</taxon>
        <taxon>Glossina</taxon>
    </lineage>
</organism>
<feature type="compositionally biased region" description="Polar residues" evidence="3">
    <location>
        <begin position="1559"/>
        <end position="1580"/>
    </location>
</feature>
<evidence type="ECO:0000256" key="2">
    <source>
        <dbReference type="SAM" id="Coils"/>
    </source>
</evidence>
<evidence type="ECO:0000313" key="6">
    <source>
        <dbReference type="EnsemblMetazoa" id="GPPI046261-PA"/>
    </source>
</evidence>
<dbReference type="InterPro" id="IPR013783">
    <property type="entry name" value="Ig-like_fold"/>
</dbReference>
<evidence type="ECO:0000313" key="7">
    <source>
        <dbReference type="Proteomes" id="UP000092460"/>
    </source>
</evidence>
<dbReference type="SUPFAM" id="SSF48403">
    <property type="entry name" value="Ankyrin repeat"/>
    <property type="match status" value="1"/>
</dbReference>
<dbReference type="InterPro" id="IPR039269">
    <property type="entry name" value="ANKFN1"/>
</dbReference>
<evidence type="ECO:0000259" key="4">
    <source>
        <dbReference type="PROSITE" id="PS50200"/>
    </source>
</evidence>
<feature type="compositionally biased region" description="Basic and acidic residues" evidence="3">
    <location>
        <begin position="1345"/>
        <end position="1365"/>
    </location>
</feature>
<feature type="domain" description="Fibronectin type-III" evidence="5">
    <location>
        <begin position="706"/>
        <end position="806"/>
    </location>
</feature>
<dbReference type="SMART" id="SM00314">
    <property type="entry name" value="RA"/>
    <property type="match status" value="1"/>
</dbReference>
<dbReference type="GO" id="GO:0005819">
    <property type="term" value="C:spindle"/>
    <property type="evidence" value="ECO:0007669"/>
    <property type="project" value="TreeGrafter"/>
</dbReference>
<dbReference type="GO" id="GO:0007165">
    <property type="term" value="P:signal transduction"/>
    <property type="evidence" value="ECO:0007669"/>
    <property type="project" value="InterPro"/>
</dbReference>
<dbReference type="CDD" id="cd00063">
    <property type="entry name" value="FN3"/>
    <property type="match status" value="1"/>
</dbReference>
<feature type="compositionally biased region" description="Basic residues" evidence="3">
    <location>
        <begin position="361"/>
        <end position="379"/>
    </location>
</feature>
<evidence type="ECO:0008006" key="8">
    <source>
        <dbReference type="Google" id="ProtNLM"/>
    </source>
</evidence>
<evidence type="ECO:0000256" key="1">
    <source>
        <dbReference type="PROSITE-ProRule" id="PRU00023"/>
    </source>
</evidence>
<evidence type="ECO:0000256" key="3">
    <source>
        <dbReference type="SAM" id="MobiDB-lite"/>
    </source>
</evidence>
<dbReference type="PROSITE" id="PS50088">
    <property type="entry name" value="ANK_REPEAT"/>
    <property type="match status" value="1"/>
</dbReference>
<dbReference type="Gene3D" id="3.10.20.90">
    <property type="entry name" value="Phosphatidylinositol 3-kinase Catalytic Subunit, Chain A, domain 1"/>
    <property type="match status" value="1"/>
</dbReference>
<dbReference type="Gene3D" id="1.25.40.20">
    <property type="entry name" value="Ankyrin repeat-containing domain"/>
    <property type="match status" value="1"/>
</dbReference>
<dbReference type="PROSITE" id="PS50200">
    <property type="entry name" value="RA"/>
    <property type="match status" value="1"/>
</dbReference>
<reference evidence="6" key="2">
    <citation type="submission" date="2020-05" db="UniProtKB">
        <authorList>
            <consortium name="EnsemblMetazoa"/>
        </authorList>
    </citation>
    <scope>IDENTIFICATION</scope>
    <source>
        <strain evidence="6">IAEA</strain>
    </source>
</reference>
<protein>
    <recommendedName>
        <fullName evidence="8">Ankyrin repeat and fibronectin type-III domain-containing protein 1</fullName>
    </recommendedName>
</protein>
<feature type="region of interest" description="Disordered" evidence="3">
    <location>
        <begin position="1327"/>
        <end position="1393"/>
    </location>
</feature>
<feature type="compositionally biased region" description="Polar residues" evidence="3">
    <location>
        <begin position="1374"/>
        <end position="1393"/>
    </location>
</feature>
<dbReference type="Gene3D" id="2.60.40.10">
    <property type="entry name" value="Immunoglobulins"/>
    <property type="match status" value="1"/>
</dbReference>
<dbReference type="EMBL" id="JXJN01023810">
    <property type="status" value="NOT_ANNOTATED_CDS"/>
    <property type="molecule type" value="Genomic_DNA"/>
</dbReference>
<dbReference type="PANTHER" id="PTHR21437">
    <property type="entry name" value="WIDE AWAKE"/>
    <property type="match status" value="1"/>
</dbReference>
<dbReference type="PROSITE" id="PS50297">
    <property type="entry name" value="ANK_REP_REGION"/>
    <property type="match status" value="1"/>
</dbReference>
<dbReference type="PROSITE" id="PS50853">
    <property type="entry name" value="FN3"/>
    <property type="match status" value="1"/>
</dbReference>
<dbReference type="STRING" id="67801.A0A1B0C0Y5"/>
<keyword evidence="1" id="KW-0040">ANK repeat</keyword>
<keyword evidence="2" id="KW-0175">Coiled coil</keyword>
<dbReference type="GO" id="GO:0000132">
    <property type="term" value="P:establishment of mitotic spindle orientation"/>
    <property type="evidence" value="ECO:0007669"/>
    <property type="project" value="TreeGrafter"/>
</dbReference>
<dbReference type="InterPro" id="IPR000159">
    <property type="entry name" value="RA_dom"/>
</dbReference>
<dbReference type="VEuPathDB" id="VectorBase:GPPI046261"/>
<dbReference type="InterPro" id="IPR036770">
    <property type="entry name" value="Ankyrin_rpt-contain_sf"/>
</dbReference>
<sequence>MKKRKANHSYSKLVNKNSSVLSSSSSLNTFVRSQRASLRRLKSKLSNPSAKFKFHDTLYKHRKKYEKLSLSPTTELNNCGNNSITVAMDLACYENNGFDIQDNREIEEIMSSLPVPRKACKLLQADEDYNNSDIQEQIHFERSDKCAEILCNNNNFQKINALTRARTATIRKPTPYLNSNRLSYNDSCYQCNNRNHQNKKNKKRNTADDNEDDVCVILRKTNNNAPATLTSRSSTSSYYDTIPHQHYQHCVSATSASTTQSDYDDYSNSCNSLNGNGNNGYLQLNNIESSSLIELCNHNKREKLNSKVTCNGSGALRCSEHITQNAVSVAGIRNVISYISQDFKEMEYLLSQPQHPQQQQPHHHHYHQYHHCQRHHHHHHYYNQLNGQEQETYYHQPYQHSLESILSSATKKTTSTQSSSSLSSSAESASFDSNNSTNMMTTANSTTISNTITATTNKINNSLSITRHANGNNAKNVKLHDAHQSSNLEYNQSNSYANNEKTNAGNIQNLTIYRQPANARNKGGSTPHRTKMSKKQLKLAQAQLDKLTQCNLHLHALFSAVEHGHLDKARTILESTDIDVNSINTDGLSALDVAVLSNNRSMTKMLLQHGALEGSQFAVDNIGTKLNALLKDAESRVHELSGLEGTCQPTYSSRPSISSIIIGNTGSSVSGCTGNEIEKQIGIWERRIKGLRRLLLGWDQARPPDAPASLTVDVTGDNSVQVQILEPFDGAIATKFKVQWSTRADFSNVVGERELMDWCSFHGTMGTQYQINGLTQGRRYFLRAACGNVKGWGDYKTSVPASVIPSSWRDLNNREDRYLGRQLILDNLFTAVRLARPADVSELTLDTNQSNQRKNPKKKTTIKQLFSVASKFQKHLRRGIHLASIVYYEDKVLVTSEDSLPVIEIDESYPSSLHNDYHWLMKVACSWDDVKSLRTDMERNLTSANHFRTKLLSAVCQMQSVLSFNDLGQLYYKPLRDSQGTVVLSCIQSVKSQKAVSILNSRWLPINKLQKKLIALHEEYNINEIIISSINDEIQYHQAALQRLNPGLYLGYLKLQCSMDQIQVVVPVKTPNVLPHCRVRENSHITAEEWLVLKRSYSDGEFNNGRGRTSPLRISLDFNTNPEESTEIQRLFLYDLSSALHKLFSYMNIKPEEASTHRLYDVEVIEHSNDISFLIICPAVELTCAVPGQSELLLQRDDLASLSVQAFEMIHLLTYQPGIIQKYARLSCILELDTALATQSQREAFASSELQTAKERLAKLQELTNSLNAVWKTVRWLMDVISFARDKNASSSTIIREILEFAHHSDNFHGDDSQLLQPPLRDVKFIKSGSGRGSWPGPGTLTNDENQRHFGPEHSKSEQNLDTKHGTTSSSSSKFENTQRNTQESQTEINTSNLLHIGDEFKIADVPLRKNSGDSATSQYTSRSFYSAASNSDFDHMFNMPPSRSDDTLSEAAKQTYKSLLHRKRTSSNIISMSTPITPSITVHSSNSVPYLARDSVSMQGSSHSLKSNFNNVSDNKQAKASEKLKSASSVSLRDGGIYLKTTLSALQTEMKTAVPITGESSSPKAASTKSLPRQSSSEEYTAASCPTLASEQTANVNTNPSGIIQVYTAYDTGLASGTSLKLHVTAKTTAREVINLVVKQLNMAAALKGSNGPIYTNDMLNDFCLVAVIGARERCLRDDFKPLLLQNPWKKGRMYVRQKHELLAAIEHSNRKSHLI</sequence>
<dbReference type="Pfam" id="PF13637">
    <property type="entry name" value="Ank_4"/>
    <property type="match status" value="1"/>
</dbReference>
<dbReference type="EMBL" id="JXJN01023811">
    <property type="status" value="NOT_ANNOTATED_CDS"/>
    <property type="molecule type" value="Genomic_DNA"/>
</dbReference>